<reference evidence="4 5" key="1">
    <citation type="submission" date="2016-10" db="EMBL/GenBank/DDBJ databases">
        <authorList>
            <person name="Varghese N."/>
            <person name="Submissions S."/>
        </authorList>
    </citation>
    <scope>NUCLEOTIDE SEQUENCE [LARGE SCALE GENOMIC DNA]</scope>
    <source>
        <strain evidence="4 5">FF3</strain>
    </source>
</reference>
<dbReference type="Proteomes" id="UP000182932">
    <property type="component" value="Unassembled WGS sequence"/>
</dbReference>
<dbReference type="SUPFAM" id="SSF109910">
    <property type="entry name" value="YgfY-like"/>
    <property type="match status" value="1"/>
</dbReference>
<proteinExistence type="inferred from homology"/>
<dbReference type="EMBL" id="FNYY01000001">
    <property type="protein sequence ID" value="SEI57706.1"/>
    <property type="molecule type" value="Genomic_DNA"/>
</dbReference>
<sequence>MSSGEAREARIKRLRMRSMRRGIKEMDLILVAYAEARLVAMDAPALDRYDALLSENDQDLYQWVSGQMTPPPAHAALIADIRDVALSAAGGVGQTGRVG</sequence>
<dbReference type="GO" id="GO:0006099">
    <property type="term" value="P:tricarboxylic acid cycle"/>
    <property type="evidence" value="ECO:0007669"/>
    <property type="project" value="TreeGrafter"/>
</dbReference>
<dbReference type="GeneID" id="80816544"/>
<dbReference type="Pfam" id="PF03937">
    <property type="entry name" value="Sdh5"/>
    <property type="match status" value="1"/>
</dbReference>
<evidence type="ECO:0000256" key="1">
    <source>
        <dbReference type="ARBA" id="ARBA00008571"/>
    </source>
</evidence>
<evidence type="ECO:0000256" key="3">
    <source>
        <dbReference type="ARBA" id="ARBA00023186"/>
    </source>
</evidence>
<evidence type="ECO:0000313" key="5">
    <source>
        <dbReference type="Proteomes" id="UP000182932"/>
    </source>
</evidence>
<keyword evidence="5" id="KW-1185">Reference proteome</keyword>
<comment type="caution">
    <text evidence="4">The sequence shown here is derived from an EMBL/GenBank/DDBJ whole genome shotgun (WGS) entry which is preliminary data.</text>
</comment>
<dbReference type="AlphaFoldDB" id="A0A975W6C2"/>
<dbReference type="InterPro" id="IPR036714">
    <property type="entry name" value="SDH_sf"/>
</dbReference>
<dbReference type="PANTHER" id="PTHR12469:SF2">
    <property type="entry name" value="SUCCINATE DEHYDROGENASE ASSEMBLY FACTOR 2, MITOCHONDRIAL"/>
    <property type="match status" value="1"/>
</dbReference>
<dbReference type="PANTHER" id="PTHR12469">
    <property type="entry name" value="PROTEIN EMI5 HOMOLOG, MITOCHONDRIAL"/>
    <property type="match status" value="1"/>
</dbReference>
<gene>
    <name evidence="4" type="ORF">SAMN04487940_101274</name>
</gene>
<name>A0A975W6C2_9RHOB</name>
<keyword evidence="3" id="KW-0143">Chaperone</keyword>
<evidence type="ECO:0000256" key="2">
    <source>
        <dbReference type="ARBA" id="ARBA00019418"/>
    </source>
</evidence>
<protein>
    <recommendedName>
        <fullName evidence="2">FAD assembly factor SdhE</fullName>
    </recommendedName>
</protein>
<dbReference type="InterPro" id="IPR005631">
    <property type="entry name" value="SDH"/>
</dbReference>
<dbReference type="RefSeq" id="WP_048530009.1">
    <property type="nucleotide sequence ID" value="NZ_CATLQZ010000005.1"/>
</dbReference>
<evidence type="ECO:0000313" key="4">
    <source>
        <dbReference type="EMBL" id="SEI57706.1"/>
    </source>
</evidence>
<dbReference type="Gene3D" id="1.10.150.250">
    <property type="entry name" value="Flavinator of succinate dehydrogenase"/>
    <property type="match status" value="1"/>
</dbReference>
<organism evidence="4 5">
    <name type="scientific">Marinovum algicola</name>
    <dbReference type="NCBI Taxonomy" id="42444"/>
    <lineage>
        <taxon>Bacteria</taxon>
        <taxon>Pseudomonadati</taxon>
        <taxon>Pseudomonadota</taxon>
        <taxon>Alphaproteobacteria</taxon>
        <taxon>Rhodobacterales</taxon>
        <taxon>Roseobacteraceae</taxon>
        <taxon>Marinovum</taxon>
    </lineage>
</organism>
<comment type="similarity">
    <text evidence="1">Belongs to the SdhE FAD assembly factor family.</text>
</comment>
<accession>A0A975W6C2</accession>